<dbReference type="AlphaFoldDB" id="A0A0G4GJS8"/>
<feature type="transmembrane region" description="Helical" evidence="7">
    <location>
        <begin position="624"/>
        <end position="643"/>
    </location>
</feature>
<keyword evidence="2" id="KW-0813">Transport</keyword>
<feature type="transmembrane region" description="Helical" evidence="7">
    <location>
        <begin position="411"/>
        <end position="433"/>
    </location>
</feature>
<dbReference type="VEuPathDB" id="CryptoDB:Cvel_4809"/>
<dbReference type="PROSITE" id="PS50850">
    <property type="entry name" value="MFS"/>
    <property type="match status" value="1"/>
</dbReference>
<feature type="compositionally biased region" description="Polar residues" evidence="6">
    <location>
        <begin position="654"/>
        <end position="669"/>
    </location>
</feature>
<evidence type="ECO:0000313" key="9">
    <source>
        <dbReference type="EMBL" id="CEM30186.1"/>
    </source>
</evidence>
<dbReference type="InterPro" id="IPR020846">
    <property type="entry name" value="MFS_dom"/>
</dbReference>
<comment type="subcellular location">
    <subcellularLocation>
        <location evidence="1">Membrane</location>
        <topology evidence="1">Multi-pass membrane protein</topology>
    </subcellularLocation>
</comment>
<organism evidence="9">
    <name type="scientific">Chromera velia CCMP2878</name>
    <dbReference type="NCBI Taxonomy" id="1169474"/>
    <lineage>
        <taxon>Eukaryota</taxon>
        <taxon>Sar</taxon>
        <taxon>Alveolata</taxon>
        <taxon>Colpodellida</taxon>
        <taxon>Chromeraceae</taxon>
        <taxon>Chromera</taxon>
    </lineage>
</organism>
<feature type="transmembrane region" description="Helical" evidence="7">
    <location>
        <begin position="243"/>
        <end position="262"/>
    </location>
</feature>
<dbReference type="SUPFAM" id="SSF103473">
    <property type="entry name" value="MFS general substrate transporter"/>
    <property type="match status" value="1"/>
</dbReference>
<dbReference type="Gene3D" id="1.20.1250.20">
    <property type="entry name" value="MFS general substrate transporter like domains"/>
    <property type="match status" value="1"/>
</dbReference>
<evidence type="ECO:0000256" key="5">
    <source>
        <dbReference type="ARBA" id="ARBA00023136"/>
    </source>
</evidence>
<feature type="transmembrane region" description="Helical" evidence="7">
    <location>
        <begin position="333"/>
        <end position="351"/>
    </location>
</feature>
<dbReference type="GO" id="GO:0022857">
    <property type="term" value="F:transmembrane transporter activity"/>
    <property type="evidence" value="ECO:0007669"/>
    <property type="project" value="InterPro"/>
</dbReference>
<proteinExistence type="predicted"/>
<sequence>MFYDGFRRCLTERFLGFNFFFGSALSGLWRRRVLLGPLGSARSGAWRSQFWEPRGQPPAALNNTNMTGLLPTHTVANAYQIIVTTDLETDEMNDENIPAGEVALPPGITTNTEYSPIANYATTSILAPLLEPEPFEVLYYDLQFTEKDTVPHITFSGPEEMTIGETVDWIGFGRFQNYLKLLCGLIYMSDGIELMILGYLSAPLRCEWQVSNTRLALLSTVVFVGQALGASMWGWVSDHSGRKVAWALGSSFLLVSGLLSAVAPDYWTLVACRFGVGLGVGTVPLATMFYSEFLPSKRRGQELSMLNLLWAAGVVILAVSAMFVIPALGWRTLLLMAAAPAIVPVCAVWFLPESPMFLVAEGRDDQALEVIQRIAKTNGVELSPGYRLRKEKLSCEEKNITQIFTDPDMTYAVVTLFPMWVALGFCYFGIVLLTTEVPQATLRGLRCTAAQGSILSLAGWTTFNKEASLLSIQQRTGVGLSFLQRAFVLGNAFNAKKGCPFDLRPWDYFVSAVSALGELPGVIVPMFLMDVIGRRLCLATSFFVYVPSVLLLLGCFGDTAEMAFFLVARISIFAAFQVMYIYTTELFPTAVRARVLGMLVAVSRVGCMLTPFAAQLLLYHNARLTFVIYASLAFIACICALVLRTETMGKQMVSRSPSQASLKSQQSEGSEVADGEYDAARGDSAAASGVQSGAMPSRRLSQRGSVGSPPLRPSSPTLSPADPLFAPLTRAMSPKQQQQQDRKPQTGD</sequence>
<evidence type="ECO:0000256" key="1">
    <source>
        <dbReference type="ARBA" id="ARBA00004141"/>
    </source>
</evidence>
<dbReference type="InterPro" id="IPR036259">
    <property type="entry name" value="MFS_trans_sf"/>
</dbReference>
<dbReference type="PANTHER" id="PTHR23511:SF5">
    <property type="entry name" value="MAJOR FACILITATOR-TYPE TRANSPORTER HXNZ-RELATED"/>
    <property type="match status" value="1"/>
</dbReference>
<dbReference type="Pfam" id="PF07690">
    <property type="entry name" value="MFS_1"/>
    <property type="match status" value="1"/>
</dbReference>
<evidence type="ECO:0000256" key="4">
    <source>
        <dbReference type="ARBA" id="ARBA00022989"/>
    </source>
</evidence>
<feature type="transmembrane region" description="Helical" evidence="7">
    <location>
        <begin position="595"/>
        <end position="618"/>
    </location>
</feature>
<dbReference type="InterPro" id="IPR005828">
    <property type="entry name" value="MFS_sugar_transport-like"/>
</dbReference>
<dbReference type="PhylomeDB" id="A0A0G4GJS8"/>
<keyword evidence="4 7" id="KW-1133">Transmembrane helix</keyword>
<gene>
    <name evidence="9" type="ORF">Cvel_4809</name>
</gene>
<dbReference type="GO" id="GO:0016020">
    <property type="term" value="C:membrane"/>
    <property type="evidence" value="ECO:0007669"/>
    <property type="project" value="UniProtKB-SubCell"/>
</dbReference>
<feature type="region of interest" description="Disordered" evidence="6">
    <location>
        <begin position="654"/>
        <end position="748"/>
    </location>
</feature>
<reference evidence="9" key="1">
    <citation type="submission" date="2014-11" db="EMBL/GenBank/DDBJ databases">
        <authorList>
            <person name="Otto D Thomas"/>
            <person name="Naeem Raeece"/>
        </authorList>
    </citation>
    <scope>NUCLEOTIDE SEQUENCE</scope>
</reference>
<accession>A0A0G4GJS8</accession>
<evidence type="ECO:0000256" key="7">
    <source>
        <dbReference type="SAM" id="Phobius"/>
    </source>
</evidence>
<feature type="transmembrane region" description="Helical" evidence="7">
    <location>
        <begin position="306"/>
        <end position="327"/>
    </location>
</feature>
<dbReference type="EMBL" id="CDMZ01001281">
    <property type="protein sequence ID" value="CEM30186.1"/>
    <property type="molecule type" value="Genomic_DNA"/>
</dbReference>
<feature type="transmembrane region" description="Helical" evidence="7">
    <location>
        <begin position="274"/>
        <end position="294"/>
    </location>
</feature>
<dbReference type="InterPro" id="IPR011701">
    <property type="entry name" value="MFS"/>
</dbReference>
<feature type="transmembrane region" description="Helical" evidence="7">
    <location>
        <begin position="181"/>
        <end position="202"/>
    </location>
</feature>
<feature type="transmembrane region" description="Helical" evidence="7">
    <location>
        <begin position="214"/>
        <end position="236"/>
    </location>
</feature>
<keyword evidence="3 7" id="KW-0812">Transmembrane</keyword>
<protein>
    <recommendedName>
        <fullName evidence="8">Major facilitator superfamily (MFS) profile domain-containing protein</fullName>
    </recommendedName>
</protein>
<evidence type="ECO:0000256" key="3">
    <source>
        <dbReference type="ARBA" id="ARBA00022692"/>
    </source>
</evidence>
<evidence type="ECO:0000259" key="8">
    <source>
        <dbReference type="PROSITE" id="PS50850"/>
    </source>
</evidence>
<evidence type="ECO:0000256" key="2">
    <source>
        <dbReference type="ARBA" id="ARBA00022448"/>
    </source>
</evidence>
<name>A0A0G4GJS8_9ALVE</name>
<feature type="domain" description="Major facilitator superfamily (MFS) profile" evidence="8">
    <location>
        <begin position="179"/>
        <end position="648"/>
    </location>
</feature>
<dbReference type="PANTHER" id="PTHR23511">
    <property type="entry name" value="SYNAPTIC VESICLE GLYCOPROTEIN 2"/>
    <property type="match status" value="1"/>
</dbReference>
<feature type="transmembrane region" description="Helical" evidence="7">
    <location>
        <begin position="536"/>
        <end position="556"/>
    </location>
</feature>
<feature type="transmembrane region" description="Helical" evidence="7">
    <location>
        <begin position="562"/>
        <end position="583"/>
    </location>
</feature>
<dbReference type="Pfam" id="PF00083">
    <property type="entry name" value="Sugar_tr"/>
    <property type="match status" value="1"/>
</dbReference>
<keyword evidence="5 7" id="KW-0472">Membrane</keyword>
<evidence type="ECO:0000256" key="6">
    <source>
        <dbReference type="SAM" id="MobiDB-lite"/>
    </source>
</evidence>